<sequence length="147" mass="16075">MTSGESDTRGNRPRTDLERLRPILRASWGADTCDPHDLPAWHPGNPARGQCGVTALIVQDLLGGELVLGEVFVGDAQVGHHYWNRLPDGGDVDLTADQFHPREVVVGARVQRRPAGPPGRCRQQYELLRRRVLSALDDNPAGNDVAS</sequence>
<proteinExistence type="predicted"/>
<accession>A0A1C5JPA2</accession>
<reference evidence="2" key="1">
    <citation type="submission" date="2016-06" db="EMBL/GenBank/DDBJ databases">
        <authorList>
            <person name="Varghese N."/>
            <person name="Submissions Spin"/>
        </authorList>
    </citation>
    <scope>NUCLEOTIDE SEQUENCE [LARGE SCALE GENOMIC DNA]</scope>
    <source>
        <strain evidence="2">DSM 45647</strain>
    </source>
</reference>
<evidence type="ECO:0000313" key="1">
    <source>
        <dbReference type="EMBL" id="SCG72414.1"/>
    </source>
</evidence>
<dbReference type="OrthoDB" id="9792518at2"/>
<dbReference type="AlphaFoldDB" id="A0A1C5JPA2"/>
<dbReference type="Proteomes" id="UP000199360">
    <property type="component" value="Unassembled WGS sequence"/>
</dbReference>
<dbReference type="RefSeq" id="WP_091068140.1">
    <property type="nucleotide sequence ID" value="NZ_FMDM01000012.1"/>
</dbReference>
<dbReference type="STRING" id="745366.GA0070213_112183"/>
<organism evidence="1 2">
    <name type="scientific">Micromonospora humi</name>
    <dbReference type="NCBI Taxonomy" id="745366"/>
    <lineage>
        <taxon>Bacteria</taxon>
        <taxon>Bacillati</taxon>
        <taxon>Actinomycetota</taxon>
        <taxon>Actinomycetes</taxon>
        <taxon>Micromonosporales</taxon>
        <taxon>Micromonosporaceae</taxon>
        <taxon>Micromonospora</taxon>
    </lineage>
</organism>
<dbReference type="EMBL" id="FMDM01000012">
    <property type="protein sequence ID" value="SCG72414.1"/>
    <property type="molecule type" value="Genomic_DNA"/>
</dbReference>
<dbReference type="InterPro" id="IPR056238">
    <property type="entry name" value="YunG-like"/>
</dbReference>
<dbReference type="Pfam" id="PF24585">
    <property type="entry name" value="YunG"/>
    <property type="match status" value="1"/>
</dbReference>
<keyword evidence="2" id="KW-1185">Reference proteome</keyword>
<name>A0A1C5JPA2_9ACTN</name>
<gene>
    <name evidence="1" type="ORF">GA0070213_112183</name>
</gene>
<evidence type="ECO:0000313" key="2">
    <source>
        <dbReference type="Proteomes" id="UP000199360"/>
    </source>
</evidence>
<protein>
    <submittedName>
        <fullName evidence="1">Uncharacterized protein</fullName>
    </submittedName>
</protein>